<gene>
    <name evidence="1" type="ORF">CCR94_06205</name>
</gene>
<comment type="caution">
    <text evidence="1">The sequence shown here is derived from an EMBL/GenBank/DDBJ whole genome shotgun (WGS) entry which is preliminary data.</text>
</comment>
<organism evidence="1 2">
    <name type="scientific">Rhodoblastus sphagnicola</name>
    <dbReference type="NCBI Taxonomy" id="333368"/>
    <lineage>
        <taxon>Bacteria</taxon>
        <taxon>Pseudomonadati</taxon>
        <taxon>Pseudomonadota</taxon>
        <taxon>Alphaproteobacteria</taxon>
        <taxon>Hyphomicrobiales</taxon>
        <taxon>Rhodoblastaceae</taxon>
        <taxon>Rhodoblastus</taxon>
    </lineage>
</organism>
<proteinExistence type="predicted"/>
<dbReference type="Proteomes" id="UP000239089">
    <property type="component" value="Unassembled WGS sequence"/>
</dbReference>
<dbReference type="AlphaFoldDB" id="A0A2S6NCD4"/>
<name>A0A2S6NCD4_9HYPH</name>
<dbReference type="EMBL" id="NHSJ01000041">
    <property type="protein sequence ID" value="PPQ32241.1"/>
    <property type="molecule type" value="Genomic_DNA"/>
</dbReference>
<evidence type="ECO:0000313" key="1">
    <source>
        <dbReference type="EMBL" id="PPQ32241.1"/>
    </source>
</evidence>
<dbReference type="RefSeq" id="WP_104507016.1">
    <property type="nucleotide sequence ID" value="NZ_JACIGC010000002.1"/>
</dbReference>
<reference evidence="1 2" key="1">
    <citation type="journal article" date="2018" name="Arch. Microbiol.">
        <title>New insights into the metabolic potential of the phototrophic purple bacterium Rhodopila globiformis DSM 161(T) from its draft genome sequence and evidence for a vanadium-dependent nitrogenase.</title>
        <authorList>
            <person name="Imhoff J.F."/>
            <person name="Rahn T."/>
            <person name="Kunzel S."/>
            <person name="Neulinger S.C."/>
        </authorList>
    </citation>
    <scope>NUCLEOTIDE SEQUENCE [LARGE SCALE GENOMIC DNA]</scope>
    <source>
        <strain evidence="1 2">DSM 16996</strain>
    </source>
</reference>
<dbReference type="OrthoDB" id="1848374at2"/>
<sequence>MTIAIEPYSAPKATVLPSLAFYVLAASIGLALFVGAFAADLFSADEVLFFRGLKLIALAAMLQFLFTFPLRHLLNRRCGGQISIHHQIATVSLAIGLNMTFLIVVPVTLDRSVSVFLLGVMNERPTETFTADRLETVFDDVYVRKYGAMDRRIKEQLRSGNIAPSGEGFIITPVGRAFIRFSNAVATLFHLNRRYINPELETVAASN</sequence>
<accession>A0A2S6NCD4</accession>
<evidence type="ECO:0000313" key="2">
    <source>
        <dbReference type="Proteomes" id="UP000239089"/>
    </source>
</evidence>
<protein>
    <submittedName>
        <fullName evidence="1">Uncharacterized protein</fullName>
    </submittedName>
</protein>
<keyword evidence="2" id="KW-1185">Reference proteome</keyword>